<dbReference type="SUPFAM" id="SSF48208">
    <property type="entry name" value="Six-hairpin glycosidases"/>
    <property type="match status" value="1"/>
</dbReference>
<dbReference type="InterPro" id="IPR012341">
    <property type="entry name" value="6hp_glycosidase-like_sf"/>
</dbReference>
<name>A0AAN6M5M6_9PLEO</name>
<dbReference type="SUPFAM" id="SSF52833">
    <property type="entry name" value="Thioredoxin-like"/>
    <property type="match status" value="1"/>
</dbReference>
<dbReference type="Proteomes" id="UP001280581">
    <property type="component" value="Unassembled WGS sequence"/>
</dbReference>
<evidence type="ECO:0000259" key="1">
    <source>
        <dbReference type="Pfam" id="PF03190"/>
    </source>
</evidence>
<dbReference type="GO" id="GO:0005975">
    <property type="term" value="P:carbohydrate metabolic process"/>
    <property type="evidence" value="ECO:0007669"/>
    <property type="project" value="InterPro"/>
</dbReference>
<reference evidence="2 3" key="1">
    <citation type="submission" date="2021-02" db="EMBL/GenBank/DDBJ databases">
        <title>Genome assembly of Pseudopithomyces chartarum.</title>
        <authorList>
            <person name="Jauregui R."/>
            <person name="Singh J."/>
            <person name="Voisey C."/>
        </authorList>
    </citation>
    <scope>NUCLEOTIDE SEQUENCE [LARGE SCALE GENOMIC DNA]</scope>
    <source>
        <strain evidence="2 3">AGR01</strain>
    </source>
</reference>
<evidence type="ECO:0000313" key="3">
    <source>
        <dbReference type="Proteomes" id="UP001280581"/>
    </source>
</evidence>
<accession>A0AAN6M5M6</accession>
<sequence length="885" mass="98269">MGAALRTRAEALHRTPWHGRWRWGARPAIAVSVGAEAQPRQGKGQRRVWRITASMVTSFGGALVGGLGKLQQLLWGEASIESDCHTHTRPPSSPSSVHVSRALHLARTLQTAISALDQEATAHPAACPAPASAAAPIPRQSAQHGPQTIVRGYAIVEPPWSEADQPSCREQKPVRGHMSNPVAWQMWGPEALELAKQSDRLIFISIGYAACHWCHVMERESFENQEVAAILNESFIPIKIDREERPDVDRIYMNYVQASTGSGGWPLNVFLTPDLKPIFGGTYWPGPGSTMTGGHIGFVGILDKIRNIWQDQRQRCLDSAQDVTQQLREFAEDGSISRKEGADQDGLELELLEEAYDHFASKYDPKYDGFGTAPKFPTPTNLSFLLKLSQYPKAVADVVGAKECTKAKNMALGTLSSMNRGGMHDQIGNGFARYSVTRDWSLPHFEKMLYDQAQLLPVYLDAYLLTRDSEHLDAVHDIATYLTSFPMHSESGGFFSAEDADSLYRSSDKEKREGAFYVWTFKEFQDVLGDRDADILARYYNVQDEGNVDPEHDAHDELINQNVLATSSTPSELAKEFAMSTEEIEKILTEGRKKLLAHREKERPRPALDDKIVVSWNGLAIGALARTAASLSASDPSSANKYLAAAEKAAAFIKKELYNAQSHTLLRVYREGPGDVQGFADDYAYLISGLIDLYEATFNDTYLQWADVLQKAQINLFWDKQHLGFFSTPEGQKDLIMRLKDGMDNAEPGTNGVSARNLDRLSALLEDEEYAKKARETTSAFEAEIMQHPFLFPGMMDSIVTAKFGIKHAVITGEGEQAEEWLRRYRERPAGLGAISRVGKDMGAWLRQRNPLLKSMNTEKAGVMVCENGTCREELGYGMDGLAIS</sequence>
<dbReference type="InterPro" id="IPR036249">
    <property type="entry name" value="Thioredoxin-like_sf"/>
</dbReference>
<keyword evidence="3" id="KW-1185">Reference proteome</keyword>
<evidence type="ECO:0000313" key="2">
    <source>
        <dbReference type="EMBL" id="KAK3216724.1"/>
    </source>
</evidence>
<protein>
    <recommendedName>
        <fullName evidence="1">Spermatogenesis-associated protein 20-like TRX domain-containing protein</fullName>
    </recommendedName>
</protein>
<feature type="domain" description="Spermatogenesis-associated protein 20-like TRX" evidence="1">
    <location>
        <begin position="174"/>
        <end position="327"/>
    </location>
</feature>
<comment type="caution">
    <text evidence="2">The sequence shown here is derived from an EMBL/GenBank/DDBJ whole genome shotgun (WGS) entry which is preliminary data.</text>
</comment>
<dbReference type="InterPro" id="IPR008928">
    <property type="entry name" value="6-hairpin_glycosidase_sf"/>
</dbReference>
<dbReference type="CDD" id="cd02955">
    <property type="entry name" value="SSP411"/>
    <property type="match status" value="1"/>
</dbReference>
<dbReference type="GO" id="GO:0003824">
    <property type="term" value="F:catalytic activity"/>
    <property type="evidence" value="ECO:0007669"/>
    <property type="project" value="UniProtKB-ARBA"/>
</dbReference>
<dbReference type="EMBL" id="WVTA01000001">
    <property type="protein sequence ID" value="KAK3216724.1"/>
    <property type="molecule type" value="Genomic_DNA"/>
</dbReference>
<dbReference type="InterPro" id="IPR004879">
    <property type="entry name" value="Ssp411-like_TRX"/>
</dbReference>
<dbReference type="PANTHER" id="PTHR42899">
    <property type="entry name" value="SPERMATOGENESIS-ASSOCIATED PROTEIN 20"/>
    <property type="match status" value="1"/>
</dbReference>
<dbReference type="AlphaFoldDB" id="A0AAN6M5M6"/>
<dbReference type="InterPro" id="IPR024705">
    <property type="entry name" value="Ssp411"/>
</dbReference>
<dbReference type="Pfam" id="PF03190">
    <property type="entry name" value="Thioredox_DsbH"/>
    <property type="match status" value="1"/>
</dbReference>
<dbReference type="PANTHER" id="PTHR42899:SF1">
    <property type="entry name" value="SPERMATOGENESIS-ASSOCIATED PROTEIN 20"/>
    <property type="match status" value="1"/>
</dbReference>
<dbReference type="Gene3D" id="3.40.30.10">
    <property type="entry name" value="Glutaredoxin"/>
    <property type="match status" value="1"/>
</dbReference>
<proteinExistence type="predicted"/>
<gene>
    <name evidence="2" type="ORF">GRF29_1g742650</name>
</gene>
<dbReference type="Gene3D" id="1.50.10.10">
    <property type="match status" value="1"/>
</dbReference>
<organism evidence="2 3">
    <name type="scientific">Pseudopithomyces chartarum</name>
    <dbReference type="NCBI Taxonomy" id="1892770"/>
    <lineage>
        <taxon>Eukaryota</taxon>
        <taxon>Fungi</taxon>
        <taxon>Dikarya</taxon>
        <taxon>Ascomycota</taxon>
        <taxon>Pezizomycotina</taxon>
        <taxon>Dothideomycetes</taxon>
        <taxon>Pleosporomycetidae</taxon>
        <taxon>Pleosporales</taxon>
        <taxon>Massarineae</taxon>
        <taxon>Didymosphaeriaceae</taxon>
        <taxon>Pseudopithomyces</taxon>
    </lineage>
</organism>